<sequence length="264" mass="29787">MTPTASLLLLLLLGFSEAYPLVDEGTEANDQMDEDDSIDISTRILNSNNGSNEMLLEGDVLVPTTRNAMKCFYQQCLWKKASNGLVTIPYIISNEFTGAETQVIDRGLKSFHTGTCIRFVPRSNENDHISIESRGGCFSSMGRTGGRQVVSLNRQGCVYYGIVQHEVNHALGFNHEQTRSDRDSYVRINWENINPQNAYNFQKEDTNNLNTPYDYSSIMHYGKNAFSINGRDSITPIPNANAQIGQRNEMSYWDIKRINLLYGC</sequence>
<keyword evidence="16" id="KW-1185">Reference proteome</keyword>
<comment type="caution">
    <text evidence="12">Lacks conserved residue(s) required for the propagation of feature annotation.</text>
</comment>
<dbReference type="GO" id="GO:0042588">
    <property type="term" value="C:zymogen granule"/>
    <property type="evidence" value="ECO:0007669"/>
    <property type="project" value="UniProtKB-SubCell"/>
</dbReference>
<keyword evidence="2 12" id="KW-0479">Metal-binding</keyword>
<dbReference type="InterPro" id="IPR001506">
    <property type="entry name" value="Peptidase_M12A"/>
</dbReference>
<dbReference type="SMART" id="SM00235">
    <property type="entry name" value="ZnMc"/>
    <property type="match status" value="1"/>
</dbReference>
<name>A0AAQ4Q093_GASAC</name>
<evidence type="ECO:0000256" key="13">
    <source>
        <dbReference type="RuleBase" id="RU361183"/>
    </source>
</evidence>
<keyword evidence="8" id="KW-1015">Disulfide bond</keyword>
<dbReference type="GO" id="GO:0006508">
    <property type="term" value="P:proteolysis"/>
    <property type="evidence" value="ECO:0007669"/>
    <property type="project" value="UniProtKB-KW"/>
</dbReference>
<evidence type="ECO:0000256" key="4">
    <source>
        <dbReference type="ARBA" id="ARBA00022801"/>
    </source>
</evidence>
<evidence type="ECO:0000256" key="7">
    <source>
        <dbReference type="ARBA" id="ARBA00023145"/>
    </source>
</evidence>
<dbReference type="FunFam" id="3.40.390.10:FF:000040">
    <property type="entry name" value="Metalloendopeptidase"/>
    <property type="match status" value="1"/>
</dbReference>
<evidence type="ECO:0000256" key="5">
    <source>
        <dbReference type="ARBA" id="ARBA00022833"/>
    </source>
</evidence>
<protein>
    <recommendedName>
        <fullName evidence="13">Metalloendopeptidase</fullName>
        <ecNumber evidence="13">3.4.24.-</ecNumber>
    </recommendedName>
</protein>
<feature type="domain" description="Peptidase M12A" evidence="14">
    <location>
        <begin position="67"/>
        <end position="264"/>
    </location>
</feature>
<keyword evidence="3 13" id="KW-0732">Signal</keyword>
<accession>A0AAQ4Q093</accession>
<dbReference type="Gene3D" id="3.40.390.10">
    <property type="entry name" value="Collagenase (Catalytic Domain)"/>
    <property type="match status" value="1"/>
</dbReference>
<keyword evidence="4 12" id="KW-0378">Hydrolase</keyword>
<dbReference type="PANTHER" id="PTHR10127">
    <property type="entry name" value="DISCOIDIN, CUB, EGF, LAMININ , AND ZINC METALLOPROTEASE DOMAIN CONTAINING"/>
    <property type="match status" value="1"/>
</dbReference>
<feature type="active site" evidence="12">
    <location>
        <position position="166"/>
    </location>
</feature>
<dbReference type="CDD" id="cd04283">
    <property type="entry name" value="ZnMc_hatching_enzyme"/>
    <property type="match status" value="1"/>
</dbReference>
<proteinExistence type="predicted"/>
<feature type="binding site" evidence="12">
    <location>
        <position position="169"/>
    </location>
    <ligand>
        <name>Zn(2+)</name>
        <dbReference type="ChEBI" id="CHEBI:29105"/>
        <note>catalytic</note>
    </ligand>
</feature>
<reference evidence="15 16" key="1">
    <citation type="journal article" date="2021" name="G3 (Bethesda)">
        <title>Improved contiguity of the threespine stickleback genome using long-read sequencing.</title>
        <authorList>
            <person name="Nath S."/>
            <person name="Shaw D.E."/>
            <person name="White M.A."/>
        </authorList>
    </citation>
    <scope>NUCLEOTIDE SEQUENCE [LARGE SCALE GENOMIC DNA]</scope>
    <source>
        <strain evidence="15 16">Lake Benthic</strain>
    </source>
</reference>
<feature type="binding site" evidence="12">
    <location>
        <position position="175"/>
    </location>
    <ligand>
        <name>Zn(2+)</name>
        <dbReference type="ChEBI" id="CHEBI:29105"/>
        <note>catalytic</note>
    </ligand>
</feature>
<organism evidence="15 16">
    <name type="scientific">Gasterosteus aculeatus aculeatus</name>
    <name type="common">three-spined stickleback</name>
    <dbReference type="NCBI Taxonomy" id="481459"/>
    <lineage>
        <taxon>Eukaryota</taxon>
        <taxon>Metazoa</taxon>
        <taxon>Chordata</taxon>
        <taxon>Craniata</taxon>
        <taxon>Vertebrata</taxon>
        <taxon>Euteleostomi</taxon>
        <taxon>Actinopterygii</taxon>
        <taxon>Neopterygii</taxon>
        <taxon>Teleostei</taxon>
        <taxon>Neoteleostei</taxon>
        <taxon>Acanthomorphata</taxon>
        <taxon>Eupercaria</taxon>
        <taxon>Perciformes</taxon>
        <taxon>Cottioidei</taxon>
        <taxon>Gasterosteales</taxon>
        <taxon>Gasterosteidae</taxon>
        <taxon>Gasterosteus</taxon>
    </lineage>
</organism>
<keyword evidence="1 12" id="KW-0645">Protease</keyword>
<dbReference type="EC" id="3.4.24.-" evidence="13"/>
<keyword evidence="6 12" id="KW-0482">Metalloprotease</keyword>
<reference evidence="15" key="2">
    <citation type="submission" date="2025-08" db="UniProtKB">
        <authorList>
            <consortium name="Ensembl"/>
        </authorList>
    </citation>
    <scope>IDENTIFICATION</scope>
</reference>
<dbReference type="InterPro" id="IPR034039">
    <property type="entry name" value="ZnMP_hatching_enz"/>
</dbReference>
<comment type="subcellular location">
    <subcellularLocation>
        <location evidence="11">Zymogen granule</location>
    </subcellularLocation>
</comment>
<keyword evidence="5 12" id="KW-0862">Zinc</keyword>
<reference evidence="15" key="3">
    <citation type="submission" date="2025-09" db="UniProtKB">
        <authorList>
            <consortium name="Ensembl"/>
        </authorList>
    </citation>
    <scope>IDENTIFICATION</scope>
</reference>
<evidence type="ECO:0000256" key="8">
    <source>
        <dbReference type="ARBA" id="ARBA00023157"/>
    </source>
</evidence>
<dbReference type="Pfam" id="PF01400">
    <property type="entry name" value="Astacin"/>
    <property type="match status" value="1"/>
</dbReference>
<dbReference type="SUPFAM" id="SSF55486">
    <property type="entry name" value="Metalloproteases ('zincins'), catalytic domain"/>
    <property type="match status" value="1"/>
</dbReference>
<dbReference type="InterPro" id="IPR024079">
    <property type="entry name" value="MetalloPept_cat_dom_sf"/>
</dbReference>
<feature type="binding site" evidence="12">
    <location>
        <position position="165"/>
    </location>
    <ligand>
        <name>Zn(2+)</name>
        <dbReference type="ChEBI" id="CHEBI:29105"/>
        <note>catalytic</note>
    </ligand>
</feature>
<dbReference type="PANTHER" id="PTHR10127:SF839">
    <property type="entry name" value="HATCHING ENZYME 1.2-RELATED"/>
    <property type="match status" value="1"/>
</dbReference>
<keyword evidence="7" id="KW-0865">Zymogen</keyword>
<evidence type="ECO:0000256" key="12">
    <source>
        <dbReference type="PROSITE-ProRule" id="PRU01211"/>
    </source>
</evidence>
<comment type="cofactor">
    <cofactor evidence="12 13">
        <name>Zn(2+)</name>
        <dbReference type="ChEBI" id="CHEBI:29105"/>
    </cofactor>
    <text evidence="12 13">Binds 1 zinc ion per subunit.</text>
</comment>
<dbReference type="GO" id="GO:0008270">
    <property type="term" value="F:zinc ion binding"/>
    <property type="evidence" value="ECO:0007669"/>
    <property type="project" value="UniProtKB-UniRule"/>
</dbReference>
<feature type="chain" id="PRO_5042664546" description="Metalloendopeptidase" evidence="13">
    <location>
        <begin position="19"/>
        <end position="264"/>
    </location>
</feature>
<feature type="signal peptide" evidence="13">
    <location>
        <begin position="1"/>
        <end position="18"/>
    </location>
</feature>
<evidence type="ECO:0000259" key="14">
    <source>
        <dbReference type="PROSITE" id="PS51864"/>
    </source>
</evidence>
<evidence type="ECO:0000256" key="6">
    <source>
        <dbReference type="ARBA" id="ARBA00023049"/>
    </source>
</evidence>
<evidence type="ECO:0000256" key="10">
    <source>
        <dbReference type="ARBA" id="ARBA00023329"/>
    </source>
</evidence>
<evidence type="ECO:0000313" key="16">
    <source>
        <dbReference type="Proteomes" id="UP000007635"/>
    </source>
</evidence>
<evidence type="ECO:0000256" key="9">
    <source>
        <dbReference type="ARBA" id="ARBA00023180"/>
    </source>
</evidence>
<evidence type="ECO:0000313" key="15">
    <source>
        <dbReference type="Ensembl" id="ENSGACP00000043793.1"/>
    </source>
</evidence>
<dbReference type="GeneTree" id="ENSGT00940000163716"/>
<evidence type="ECO:0000256" key="11">
    <source>
        <dbReference type="ARBA" id="ARBA00024324"/>
    </source>
</evidence>
<dbReference type="PROSITE" id="PS51864">
    <property type="entry name" value="ASTACIN"/>
    <property type="match status" value="1"/>
</dbReference>
<dbReference type="PRINTS" id="PR00480">
    <property type="entry name" value="ASTACIN"/>
</dbReference>
<dbReference type="GO" id="GO:0004222">
    <property type="term" value="F:metalloendopeptidase activity"/>
    <property type="evidence" value="ECO:0007669"/>
    <property type="project" value="UniProtKB-UniRule"/>
</dbReference>
<evidence type="ECO:0000256" key="3">
    <source>
        <dbReference type="ARBA" id="ARBA00022729"/>
    </source>
</evidence>
<dbReference type="Ensembl" id="ENSGACT00000055735.1">
    <property type="protein sequence ID" value="ENSGACP00000043793.1"/>
    <property type="gene ID" value="ENSGACG00000037595.1"/>
</dbReference>
<evidence type="ECO:0000256" key="1">
    <source>
        <dbReference type="ARBA" id="ARBA00022670"/>
    </source>
</evidence>
<keyword evidence="9" id="KW-0325">Glycoprotein</keyword>
<keyword evidence="10" id="KW-0968">Cytoplasmic vesicle</keyword>
<evidence type="ECO:0000256" key="2">
    <source>
        <dbReference type="ARBA" id="ARBA00022723"/>
    </source>
</evidence>
<dbReference type="Proteomes" id="UP000007635">
    <property type="component" value="Chromosome V"/>
</dbReference>
<dbReference type="AlphaFoldDB" id="A0AAQ4Q093"/>
<dbReference type="InterPro" id="IPR006026">
    <property type="entry name" value="Peptidase_Metallo"/>
</dbReference>